<feature type="transmembrane region" description="Helical" evidence="1">
    <location>
        <begin position="178"/>
        <end position="203"/>
    </location>
</feature>
<dbReference type="GeneID" id="39606773"/>
<keyword evidence="1" id="KW-1133">Transmembrane helix</keyword>
<protein>
    <submittedName>
        <fullName evidence="2">Uncharacterized protein</fullName>
    </submittedName>
</protein>
<dbReference type="GO" id="GO:0016020">
    <property type="term" value="C:membrane"/>
    <property type="evidence" value="ECO:0007669"/>
    <property type="project" value="InterPro"/>
</dbReference>
<feature type="transmembrane region" description="Helical" evidence="1">
    <location>
        <begin position="223"/>
        <end position="245"/>
    </location>
</feature>
<gene>
    <name evidence="2" type="ORF">D7B24_003084</name>
</gene>
<dbReference type="EMBL" id="RBVV01000182">
    <property type="protein sequence ID" value="RNJ52685.1"/>
    <property type="molecule type" value="Genomic_DNA"/>
</dbReference>
<dbReference type="AlphaFoldDB" id="A0A3M9XXP8"/>
<comment type="caution">
    <text evidence="2">The sequence shown here is derived from an EMBL/GenBank/DDBJ whole genome shotgun (WGS) entry which is preliminary data.</text>
</comment>
<dbReference type="RefSeq" id="XP_028490843.1">
    <property type="nucleotide sequence ID" value="XM_028637278.1"/>
</dbReference>
<dbReference type="PANTHER" id="PTHR28092:SF1">
    <property type="entry name" value="FACTOR-INDUCED GENE 1 PROTEIN"/>
    <property type="match status" value="1"/>
</dbReference>
<keyword evidence="1" id="KW-0812">Transmembrane</keyword>
<evidence type="ECO:0000313" key="2">
    <source>
        <dbReference type="EMBL" id="RNJ52685.1"/>
    </source>
</evidence>
<feature type="transmembrane region" description="Helical" evidence="1">
    <location>
        <begin position="257"/>
        <end position="276"/>
    </location>
</feature>
<feature type="transmembrane region" description="Helical" evidence="1">
    <location>
        <begin position="282"/>
        <end position="305"/>
    </location>
</feature>
<sequence>MNIRLALFMYSMVSGQNPLVEDVMTICYFSESLDSWERHTPIKSELSVFQLSFLPYIGYHHVLMIFLVISVTLISILIAGCTSDSLAGIYLLSLSYVSNPEPSASNVAASIAEVAANRTSMEIRAGYMGMCLLVSGQSICSKNSGSLEAFVRRATIGDESGDPLNLIHAAQKFREETVFVALLFISIVAAIAAILLMATFPGWHEDNTSNGSEREVKPFPSRAVSKAALGCLVVSCVLTLLSGFWQHLSSSSATTMVKFFTYGVATGHVGAGAMALGWLATFFLIVACIGLLVMILSISVLSNLAG</sequence>
<keyword evidence="3" id="KW-1185">Reference proteome</keyword>
<keyword evidence="1" id="KW-0472">Membrane</keyword>
<reference evidence="2 3" key="1">
    <citation type="submission" date="2018-10" db="EMBL/GenBank/DDBJ databases">
        <title>Genome sequence of Verticillium nonalfalfae VnAa140.</title>
        <authorList>
            <person name="Stajich J.E."/>
            <person name="Kasson M.T."/>
        </authorList>
    </citation>
    <scope>NUCLEOTIDE SEQUENCE [LARGE SCALE GENOMIC DNA]</scope>
    <source>
        <strain evidence="2 3">VnAa140</strain>
    </source>
</reference>
<feature type="transmembrane region" description="Helical" evidence="1">
    <location>
        <begin position="56"/>
        <end position="79"/>
    </location>
</feature>
<dbReference type="GO" id="GO:0000747">
    <property type="term" value="P:conjugation with cellular fusion"/>
    <property type="evidence" value="ECO:0007669"/>
    <property type="project" value="TreeGrafter"/>
</dbReference>
<proteinExistence type="predicted"/>
<dbReference type="GO" id="GO:0043332">
    <property type="term" value="C:mating projection tip"/>
    <property type="evidence" value="ECO:0007669"/>
    <property type="project" value="TreeGrafter"/>
</dbReference>
<accession>A0A3M9XXP8</accession>
<evidence type="ECO:0000256" key="1">
    <source>
        <dbReference type="SAM" id="Phobius"/>
    </source>
</evidence>
<dbReference type="PANTHER" id="PTHR28092">
    <property type="entry name" value="FACTOR-INDUCED GENE 1 PROTEIN"/>
    <property type="match status" value="1"/>
</dbReference>
<dbReference type="Pfam" id="PF12351">
    <property type="entry name" value="Fig1"/>
    <property type="match status" value="1"/>
</dbReference>
<name>A0A3M9XXP8_9PEZI</name>
<dbReference type="InterPro" id="IPR033481">
    <property type="entry name" value="Dni1/Fig1"/>
</dbReference>
<evidence type="ECO:0000313" key="3">
    <source>
        <dbReference type="Proteomes" id="UP000267145"/>
    </source>
</evidence>
<dbReference type="Proteomes" id="UP000267145">
    <property type="component" value="Unassembled WGS sequence"/>
</dbReference>
<organism evidence="2 3">
    <name type="scientific">Verticillium nonalfalfae</name>
    <dbReference type="NCBI Taxonomy" id="1051616"/>
    <lineage>
        <taxon>Eukaryota</taxon>
        <taxon>Fungi</taxon>
        <taxon>Dikarya</taxon>
        <taxon>Ascomycota</taxon>
        <taxon>Pezizomycotina</taxon>
        <taxon>Sordariomycetes</taxon>
        <taxon>Hypocreomycetidae</taxon>
        <taxon>Glomerellales</taxon>
        <taxon>Plectosphaerellaceae</taxon>
        <taxon>Verticillium</taxon>
    </lineage>
</organism>